<accession>A0AAU8FD18</accession>
<reference evidence="1" key="1">
    <citation type="submission" date="2024-06" db="EMBL/GenBank/DDBJ databases">
        <title>Sequencing and assembly of the genome of Dyadobacter sp. strain 676, a symbiont of Cyamopsis tetragonoloba.</title>
        <authorList>
            <person name="Guro P."/>
            <person name="Sazanova A."/>
            <person name="Kuznetsova I."/>
            <person name="Belimov A."/>
            <person name="Safronova V."/>
        </authorList>
    </citation>
    <scope>NUCLEOTIDE SEQUENCE</scope>
    <source>
        <strain evidence="1">676</strain>
    </source>
</reference>
<organism evidence="1">
    <name type="scientific">Dyadobacter sp. 676</name>
    <dbReference type="NCBI Taxonomy" id="3088362"/>
    <lineage>
        <taxon>Bacteria</taxon>
        <taxon>Pseudomonadati</taxon>
        <taxon>Bacteroidota</taxon>
        <taxon>Cytophagia</taxon>
        <taxon>Cytophagales</taxon>
        <taxon>Spirosomataceae</taxon>
        <taxon>Dyadobacter</taxon>
    </lineage>
</organism>
<evidence type="ECO:0000313" key="1">
    <source>
        <dbReference type="EMBL" id="XCH22021.1"/>
    </source>
</evidence>
<dbReference type="InterPro" id="IPR043519">
    <property type="entry name" value="NT_sf"/>
</dbReference>
<dbReference type="Gene3D" id="3.30.460.40">
    <property type="match status" value="1"/>
</dbReference>
<dbReference type="SUPFAM" id="SSF81301">
    <property type="entry name" value="Nucleotidyltransferase"/>
    <property type="match status" value="1"/>
</dbReference>
<dbReference type="InterPro" id="IPR039498">
    <property type="entry name" value="NTP_transf_5"/>
</dbReference>
<gene>
    <name evidence="1" type="ORF">ABV298_16810</name>
</gene>
<evidence type="ECO:0008006" key="2">
    <source>
        <dbReference type="Google" id="ProtNLM"/>
    </source>
</evidence>
<protein>
    <recommendedName>
        <fullName evidence="2">Nucleotidyltransferase family protein</fullName>
    </recommendedName>
</protein>
<proteinExistence type="predicted"/>
<sequence>MIIKSAIFGEANAREKAYWRSKTPQERLDAALQLILRARAIYNANPLNPPLNHGKGIFNLIRLLNEENIEYVVLGGHAVIAHGYLRTTGDVDIFVNPTDENAEKLLKVMFRHGYTKERQAAHRICATWKTFSIKSALSRKSIQNRCGRGVVLVRLP</sequence>
<dbReference type="AlphaFoldDB" id="A0AAU8FD18"/>
<dbReference type="Pfam" id="PF14907">
    <property type="entry name" value="NTP_transf_5"/>
    <property type="match status" value="1"/>
</dbReference>
<dbReference type="EMBL" id="CP159289">
    <property type="protein sequence ID" value="XCH22021.1"/>
    <property type="molecule type" value="Genomic_DNA"/>
</dbReference>
<dbReference type="RefSeq" id="WP_353717354.1">
    <property type="nucleotide sequence ID" value="NZ_CP159289.1"/>
</dbReference>
<name>A0AAU8FD18_9BACT</name>